<feature type="domain" description="Dynein heavy chain AAA lid" evidence="1">
    <location>
        <begin position="22"/>
        <end position="161"/>
    </location>
</feature>
<dbReference type="PANTHER" id="PTHR22878">
    <property type="entry name" value="DYNEIN HEAVY CHAIN 6, AXONEMAL-LIKE-RELATED"/>
    <property type="match status" value="1"/>
</dbReference>
<dbReference type="Gene3D" id="1.10.8.720">
    <property type="entry name" value="Region D6 of dynein motor"/>
    <property type="match status" value="1"/>
</dbReference>
<dbReference type="GeneTree" id="ENSGT00940000157623"/>
<dbReference type="FunFam" id="1.10.8.720:FF:000008">
    <property type="entry name" value="Dynein axonemal heavy chain 2"/>
    <property type="match status" value="1"/>
</dbReference>
<dbReference type="InterPro" id="IPR043160">
    <property type="entry name" value="Dynein_C_barrel"/>
</dbReference>
<dbReference type="InterPro" id="IPR041658">
    <property type="entry name" value="AAA_lid_11"/>
</dbReference>
<dbReference type="STRING" id="7868.ENSCMIP00000004325"/>
<dbReference type="Ensembl" id="ENSCMIT00000004486.1">
    <property type="protein sequence ID" value="ENSCMIP00000004325.1"/>
    <property type="gene ID" value="ENSCMIG00000002584.1"/>
</dbReference>
<evidence type="ECO:0000259" key="2">
    <source>
        <dbReference type="Pfam" id="PF18199"/>
    </source>
</evidence>
<accession>A0A4W3GN07</accession>
<feature type="domain" description="Dynein heavy chain C-terminal" evidence="2">
    <location>
        <begin position="168"/>
        <end position="467"/>
    </location>
</feature>
<dbReference type="InterPro" id="IPR041228">
    <property type="entry name" value="Dynein_C"/>
</dbReference>
<dbReference type="FunFam" id="1.20.1270.280:FF:000007">
    <property type="entry name" value="dynein heavy chain 2, axonemal"/>
    <property type="match status" value="1"/>
</dbReference>
<reference evidence="3" key="5">
    <citation type="submission" date="2025-09" db="UniProtKB">
        <authorList>
            <consortium name="Ensembl"/>
        </authorList>
    </citation>
    <scope>IDENTIFICATION</scope>
</reference>
<dbReference type="Gene3D" id="1.20.1270.280">
    <property type="match status" value="1"/>
</dbReference>
<dbReference type="Pfam" id="PF18199">
    <property type="entry name" value="Dynein_C"/>
    <property type="match status" value="1"/>
</dbReference>
<keyword evidence="4" id="KW-1185">Reference proteome</keyword>
<organism evidence="3 4">
    <name type="scientific">Callorhinchus milii</name>
    <name type="common">Ghost shark</name>
    <dbReference type="NCBI Taxonomy" id="7868"/>
    <lineage>
        <taxon>Eukaryota</taxon>
        <taxon>Metazoa</taxon>
        <taxon>Chordata</taxon>
        <taxon>Craniata</taxon>
        <taxon>Vertebrata</taxon>
        <taxon>Chondrichthyes</taxon>
        <taxon>Holocephali</taxon>
        <taxon>Chimaeriformes</taxon>
        <taxon>Callorhinchidae</taxon>
        <taxon>Callorhinchus</taxon>
    </lineage>
</organism>
<dbReference type="FunFam" id="3.10.490.20:FF:000008">
    <property type="entry name" value="dynein heavy chain 2, axonemal"/>
    <property type="match status" value="1"/>
</dbReference>
<dbReference type="GO" id="GO:0051959">
    <property type="term" value="F:dynein light intermediate chain binding"/>
    <property type="evidence" value="ECO:0007669"/>
    <property type="project" value="InterPro"/>
</dbReference>
<dbReference type="Pfam" id="PF18198">
    <property type="entry name" value="AAA_lid_11"/>
    <property type="match status" value="1"/>
</dbReference>
<reference evidence="4" key="2">
    <citation type="journal article" date="2007" name="PLoS Biol.">
        <title>Survey sequencing and comparative analysis of the elephant shark (Callorhinchus milii) genome.</title>
        <authorList>
            <person name="Venkatesh B."/>
            <person name="Kirkness E.F."/>
            <person name="Loh Y.H."/>
            <person name="Halpern A.L."/>
            <person name="Lee A.P."/>
            <person name="Johnson J."/>
            <person name="Dandona N."/>
            <person name="Viswanathan L.D."/>
            <person name="Tay A."/>
            <person name="Venter J.C."/>
            <person name="Strausberg R.L."/>
            <person name="Brenner S."/>
        </authorList>
    </citation>
    <scope>NUCLEOTIDE SEQUENCE [LARGE SCALE GENOMIC DNA]</scope>
</reference>
<dbReference type="GO" id="GO:0007018">
    <property type="term" value="P:microtubule-based movement"/>
    <property type="evidence" value="ECO:0007669"/>
    <property type="project" value="InterPro"/>
</dbReference>
<dbReference type="InParanoid" id="A0A4W3GN07"/>
<reference evidence="4" key="3">
    <citation type="journal article" date="2014" name="Nature">
        <title>Elephant shark genome provides unique insights into gnathostome evolution.</title>
        <authorList>
            <consortium name="International Elephant Shark Genome Sequencing Consortium"/>
            <person name="Venkatesh B."/>
            <person name="Lee A.P."/>
            <person name="Ravi V."/>
            <person name="Maurya A.K."/>
            <person name="Lian M.M."/>
            <person name="Swann J.B."/>
            <person name="Ohta Y."/>
            <person name="Flajnik M.F."/>
            <person name="Sutoh Y."/>
            <person name="Kasahara M."/>
            <person name="Hoon S."/>
            <person name="Gangu V."/>
            <person name="Roy S.W."/>
            <person name="Irimia M."/>
            <person name="Korzh V."/>
            <person name="Kondrychyn I."/>
            <person name="Lim Z.W."/>
            <person name="Tay B.H."/>
            <person name="Tohari S."/>
            <person name="Kong K.W."/>
            <person name="Ho S."/>
            <person name="Lorente-Galdos B."/>
            <person name="Quilez J."/>
            <person name="Marques-Bonet T."/>
            <person name="Raney B.J."/>
            <person name="Ingham P.W."/>
            <person name="Tay A."/>
            <person name="Hillier L.W."/>
            <person name="Minx P."/>
            <person name="Boehm T."/>
            <person name="Wilson R.K."/>
            <person name="Brenner S."/>
            <person name="Warren W.C."/>
        </authorList>
    </citation>
    <scope>NUCLEOTIDE SEQUENCE [LARGE SCALE GENOMIC DNA]</scope>
</reference>
<evidence type="ECO:0000313" key="3">
    <source>
        <dbReference type="Ensembl" id="ENSCMIP00000004325.1"/>
    </source>
</evidence>
<dbReference type="OMA" id="EKPEYWI"/>
<reference evidence="3" key="4">
    <citation type="submission" date="2025-08" db="UniProtKB">
        <authorList>
            <consortium name="Ensembl"/>
        </authorList>
    </citation>
    <scope>IDENTIFICATION</scope>
</reference>
<evidence type="ECO:0000259" key="1">
    <source>
        <dbReference type="Pfam" id="PF18198"/>
    </source>
</evidence>
<sequence length="471" mass="54104">MKRLYNLITDQQFNRCNKPHKYRKLLFALCFFHSILLERKKFLELGWNIVYGFNDSDFEVSENLLSIYLEEYENTPWDALKYLIAGVNYGGHVTDDWDRRLIITYINDYFCEQAIAAPYFKLSSLLNYYIPKDGDIGSYKEFIQMLPTMDHPEAFGQHPNADIASQITEARTLFETLLSLQPQITAVEGKGQTREEKVLELSLDVRVKIPEDLDYEGTRLMLSEEPSPLNVVLLQEIQRYNYLLRTIRSSLVELEKGIRGLVVMSTSLEEIFNSIYDARIPPVWEISYPSKKPLGAWTRDLVQRVEQFARWAETAHPPVIFWISAFTFPTGFLTAVLQASARQNNVSVDSLSWEFIVSTVDDNNLLDPPKDGVWVKGMFLEGAGWDKRNACLVDAEPMQLVCGMPTIHFKPVENKKKVGKGMYSCPCYYFSKRAGNSLHTSFVVGIDLRSGEKTPDQWIKRGAALLMSLDY</sequence>
<dbReference type="AlphaFoldDB" id="A0A4W3GN07"/>
<dbReference type="GO" id="GO:0030286">
    <property type="term" value="C:dynein complex"/>
    <property type="evidence" value="ECO:0007669"/>
    <property type="project" value="InterPro"/>
</dbReference>
<evidence type="ECO:0000313" key="4">
    <source>
        <dbReference type="Proteomes" id="UP000314986"/>
    </source>
</evidence>
<protein>
    <submittedName>
        <fullName evidence="3">Dynein heavy chain 2, axonemal-like</fullName>
    </submittedName>
</protein>
<name>A0A4W3GN07_CALMI</name>
<dbReference type="Proteomes" id="UP000314986">
    <property type="component" value="Unassembled WGS sequence"/>
</dbReference>
<dbReference type="Gene3D" id="3.10.490.20">
    <property type="match status" value="1"/>
</dbReference>
<dbReference type="InterPro" id="IPR042219">
    <property type="entry name" value="AAA_lid_11_sf"/>
</dbReference>
<dbReference type="GO" id="GO:0045505">
    <property type="term" value="F:dynein intermediate chain binding"/>
    <property type="evidence" value="ECO:0007669"/>
    <property type="project" value="InterPro"/>
</dbReference>
<dbReference type="PANTHER" id="PTHR22878:SF68">
    <property type="entry name" value="DYNEIN HEAVY CHAIN 6, AXONEMAL-LIKE"/>
    <property type="match status" value="1"/>
</dbReference>
<dbReference type="InterPro" id="IPR026983">
    <property type="entry name" value="DHC"/>
</dbReference>
<proteinExistence type="predicted"/>
<reference evidence="4" key="1">
    <citation type="journal article" date="2006" name="Science">
        <title>Ancient noncoding elements conserved in the human genome.</title>
        <authorList>
            <person name="Venkatesh B."/>
            <person name="Kirkness E.F."/>
            <person name="Loh Y.H."/>
            <person name="Halpern A.L."/>
            <person name="Lee A.P."/>
            <person name="Johnson J."/>
            <person name="Dandona N."/>
            <person name="Viswanathan L.D."/>
            <person name="Tay A."/>
            <person name="Venter J.C."/>
            <person name="Strausberg R.L."/>
            <person name="Brenner S."/>
        </authorList>
    </citation>
    <scope>NUCLEOTIDE SEQUENCE [LARGE SCALE GENOMIC DNA]</scope>
</reference>